<reference evidence="3 4" key="1">
    <citation type="journal article" date="2021" name="Nat. Commun.">
        <title>Genetic determinants of endophytism in the Arabidopsis root mycobiome.</title>
        <authorList>
            <person name="Mesny F."/>
            <person name="Miyauchi S."/>
            <person name="Thiergart T."/>
            <person name="Pickel B."/>
            <person name="Atanasova L."/>
            <person name="Karlsson M."/>
            <person name="Huettel B."/>
            <person name="Barry K.W."/>
            <person name="Haridas S."/>
            <person name="Chen C."/>
            <person name="Bauer D."/>
            <person name="Andreopoulos W."/>
            <person name="Pangilinan J."/>
            <person name="LaButti K."/>
            <person name="Riley R."/>
            <person name="Lipzen A."/>
            <person name="Clum A."/>
            <person name="Drula E."/>
            <person name="Henrissat B."/>
            <person name="Kohler A."/>
            <person name="Grigoriev I.V."/>
            <person name="Martin F.M."/>
            <person name="Hacquard S."/>
        </authorList>
    </citation>
    <scope>NUCLEOTIDE SEQUENCE [LARGE SCALE GENOMIC DNA]</scope>
    <source>
        <strain evidence="3 4">MPI-CAGE-CH-0241</strain>
    </source>
</reference>
<dbReference type="AlphaFoldDB" id="A0A9P8WD58"/>
<keyword evidence="2" id="KW-0472">Membrane</keyword>
<organism evidence="3 4">
    <name type="scientific">Thelonectria olida</name>
    <dbReference type="NCBI Taxonomy" id="1576542"/>
    <lineage>
        <taxon>Eukaryota</taxon>
        <taxon>Fungi</taxon>
        <taxon>Dikarya</taxon>
        <taxon>Ascomycota</taxon>
        <taxon>Pezizomycotina</taxon>
        <taxon>Sordariomycetes</taxon>
        <taxon>Hypocreomycetidae</taxon>
        <taxon>Hypocreales</taxon>
        <taxon>Nectriaceae</taxon>
        <taxon>Thelonectria</taxon>
    </lineage>
</organism>
<evidence type="ECO:0000313" key="3">
    <source>
        <dbReference type="EMBL" id="KAH6897492.1"/>
    </source>
</evidence>
<feature type="compositionally biased region" description="Basic and acidic residues" evidence="1">
    <location>
        <begin position="152"/>
        <end position="164"/>
    </location>
</feature>
<dbReference type="EMBL" id="JAGPYM010000003">
    <property type="protein sequence ID" value="KAH6897492.1"/>
    <property type="molecule type" value="Genomic_DNA"/>
</dbReference>
<keyword evidence="4" id="KW-1185">Reference proteome</keyword>
<feature type="region of interest" description="Disordered" evidence="1">
    <location>
        <begin position="141"/>
        <end position="165"/>
    </location>
</feature>
<evidence type="ECO:0000256" key="1">
    <source>
        <dbReference type="SAM" id="MobiDB-lite"/>
    </source>
</evidence>
<evidence type="ECO:0000256" key="2">
    <source>
        <dbReference type="SAM" id="Phobius"/>
    </source>
</evidence>
<comment type="caution">
    <text evidence="3">The sequence shown here is derived from an EMBL/GenBank/DDBJ whole genome shotgun (WGS) entry which is preliminary data.</text>
</comment>
<dbReference type="Proteomes" id="UP000777438">
    <property type="component" value="Unassembled WGS sequence"/>
</dbReference>
<feature type="region of interest" description="Disordered" evidence="1">
    <location>
        <begin position="50"/>
        <end position="97"/>
    </location>
</feature>
<feature type="transmembrane region" description="Helical" evidence="2">
    <location>
        <begin position="192"/>
        <end position="212"/>
    </location>
</feature>
<protein>
    <submittedName>
        <fullName evidence="3">Uncharacterized protein</fullName>
    </submittedName>
</protein>
<name>A0A9P8WD58_9HYPO</name>
<feature type="transmembrane region" description="Helical" evidence="2">
    <location>
        <begin position="224"/>
        <end position="250"/>
    </location>
</feature>
<evidence type="ECO:0000313" key="4">
    <source>
        <dbReference type="Proteomes" id="UP000777438"/>
    </source>
</evidence>
<keyword evidence="2" id="KW-0812">Transmembrane</keyword>
<proteinExistence type="predicted"/>
<keyword evidence="2" id="KW-1133">Transmembrane helix</keyword>
<gene>
    <name evidence="3" type="ORF">B0T10DRAFT_187522</name>
</gene>
<sequence>MNDDPTTMERLRADLIRRARIERHGEIDIQQMPSFPSTSRRPFLRLFRRGHPPPSAREMYGIDIESPKSPEVDDESSAPSRPFQFPNFTRPWTARSQDSRVTPEALPEMRQFNQPFTAPSSTTTAPPRTHHRTLRDRFTNAHSDESQVSGDIQHERRLSGDTRTDRHRCAKHPKRFMLCFPWIKSSRVRKQIIACFISGLILILLVAVYLGLSMTKKVRTSEMTIMLVLVILFATLFFFHGLIRLCITLVRGSRQAANRSYLPNYGPRGYAVPPQPIPVVLARDEEAAGVESEAGKSNPPAYGLWRESVRVDPNRLFWQRNESVAEVQPRRLSRVGPRPPSYASDDGVSYVMEATPRSTVPTSNVPLLTHPSEAGRVTQFPRETWR</sequence>
<accession>A0A9P8WD58</accession>
<dbReference type="OrthoDB" id="5417811at2759"/>
<feature type="compositionally biased region" description="Polar residues" evidence="1">
    <location>
        <begin position="356"/>
        <end position="366"/>
    </location>
</feature>
<feature type="region of interest" description="Disordered" evidence="1">
    <location>
        <begin position="356"/>
        <end position="386"/>
    </location>
</feature>